<proteinExistence type="predicted"/>
<dbReference type="AlphaFoldDB" id="A0ABD3ZQE9"/>
<evidence type="ECO:0000313" key="1">
    <source>
        <dbReference type="EMBL" id="KIL30350.1"/>
    </source>
</evidence>
<protein>
    <submittedName>
        <fullName evidence="1">Uncharacterized protein</fullName>
    </submittedName>
</protein>
<dbReference type="Proteomes" id="UP000031970">
    <property type="component" value="Unassembled WGS sequence"/>
</dbReference>
<comment type="caution">
    <text evidence="1">The sequence shown here is derived from an EMBL/GenBank/DDBJ whole genome shotgun (WGS) entry which is preliminary data.</text>
</comment>
<accession>A0ABD3ZQE9</accession>
<sequence length="200" mass="22888">MTRRTWRKGDLLISYGSPVITTFGGDDEKIESMRDVIYFYYDITILHGKKTIFSASTHDFPKVPSLPAFLEHILTFDMTKGYALERTVDGGFIRNVDYAQIVLEDAIGMANEYYYKIERYDYSVKQADEESPKKWSEYTLTIGRALLGRDDDGVFREDFGEAIVIKYLTAEELIALKKTAEAFCGAAICDYNESLEEGKR</sequence>
<organism evidence="1 2">
    <name type="scientific">Bacillus subtilis subsp. subtilis</name>
    <dbReference type="NCBI Taxonomy" id="135461"/>
    <lineage>
        <taxon>Bacteria</taxon>
        <taxon>Bacillati</taxon>
        <taxon>Bacillota</taxon>
        <taxon>Bacilli</taxon>
        <taxon>Bacillales</taxon>
        <taxon>Bacillaceae</taxon>
        <taxon>Bacillus</taxon>
    </lineage>
</organism>
<dbReference type="RefSeq" id="WP_041056575.1">
    <property type="nucleotide sequence ID" value="NZ_JSXS01000125.1"/>
</dbReference>
<reference evidence="1 2" key="1">
    <citation type="submission" date="2014-11" db="EMBL/GenBank/DDBJ databases">
        <title>Draft Genome Sequences of Nine Bacillus subtilis Strains that Form Spores with High Heat-Resistance.</title>
        <authorList>
            <person name="Krawcyk A.O."/>
            <person name="Berendsen E.M."/>
            <person name="de Jong A."/>
            <person name="Holsappel S."/>
            <person name="Eijlander R.T."/>
            <person name="Wells-Bennik M."/>
            <person name="Kuipers O.P."/>
        </authorList>
    </citation>
    <scope>NUCLEOTIDE SEQUENCE [LARGE SCALE GENOMIC DNA]</scope>
    <source>
        <strain evidence="1 2">B4067</strain>
    </source>
</reference>
<gene>
    <name evidence="1" type="ORF">B4067_1284</name>
</gene>
<dbReference type="EMBL" id="JSXS01000125">
    <property type="protein sequence ID" value="KIL30350.1"/>
    <property type="molecule type" value="Genomic_DNA"/>
</dbReference>
<evidence type="ECO:0000313" key="2">
    <source>
        <dbReference type="Proteomes" id="UP000031970"/>
    </source>
</evidence>
<name>A0ABD3ZQE9_BACIU</name>